<name>A0A7W5CK28_9MICO</name>
<organism evidence="1 2">
    <name type="scientific">Microbacterium proteolyticum</name>
    <dbReference type="NCBI Taxonomy" id="1572644"/>
    <lineage>
        <taxon>Bacteria</taxon>
        <taxon>Bacillati</taxon>
        <taxon>Actinomycetota</taxon>
        <taxon>Actinomycetes</taxon>
        <taxon>Micrococcales</taxon>
        <taxon>Microbacteriaceae</taxon>
        <taxon>Microbacterium</taxon>
    </lineage>
</organism>
<sequence>MSNHSEPATPGQIRLGRGMEKRLQVALSPWDSMTRSQATDRIKMLRALSSCVWDREKTVINEWSPGHWTWGYDPNREVDVSGLLG</sequence>
<accession>A0A7W5CK28</accession>
<dbReference type="AlphaFoldDB" id="A0A7W5CK28"/>
<protein>
    <submittedName>
        <fullName evidence="1">Uncharacterized protein</fullName>
    </submittedName>
</protein>
<dbReference type="EMBL" id="JACHXY010000002">
    <property type="protein sequence ID" value="MBB3158655.1"/>
    <property type="molecule type" value="Genomic_DNA"/>
</dbReference>
<evidence type="ECO:0000313" key="2">
    <source>
        <dbReference type="Proteomes" id="UP000543579"/>
    </source>
</evidence>
<comment type="caution">
    <text evidence="1">The sequence shown here is derived from an EMBL/GenBank/DDBJ whole genome shotgun (WGS) entry which is preliminary data.</text>
</comment>
<gene>
    <name evidence="1" type="ORF">FHS07_002351</name>
</gene>
<dbReference type="Proteomes" id="UP000543579">
    <property type="component" value="Unassembled WGS sequence"/>
</dbReference>
<reference evidence="1 2" key="1">
    <citation type="submission" date="2020-08" db="EMBL/GenBank/DDBJ databases">
        <title>Genomic Encyclopedia of Type Strains, Phase III (KMG-III): the genomes of soil and plant-associated and newly described type strains.</title>
        <authorList>
            <person name="Whitman W."/>
        </authorList>
    </citation>
    <scope>NUCLEOTIDE SEQUENCE [LARGE SCALE GENOMIC DNA]</scope>
    <source>
        <strain evidence="1 2">CECT 8356</strain>
    </source>
</reference>
<proteinExistence type="predicted"/>
<evidence type="ECO:0000313" key="1">
    <source>
        <dbReference type="EMBL" id="MBB3158655.1"/>
    </source>
</evidence>